<name>A0A2R5G4I2_9STRA</name>
<proteinExistence type="inferred from homology"/>
<dbReference type="PANTHER" id="PTHR21349:SF0">
    <property type="entry name" value="LARGE RIBOSOMAL SUBUNIT PROTEIN BL21M"/>
    <property type="match status" value="1"/>
</dbReference>
<dbReference type="InterPro" id="IPR028909">
    <property type="entry name" value="bL21-like"/>
</dbReference>
<dbReference type="InterPro" id="IPR016024">
    <property type="entry name" value="ARM-type_fold"/>
</dbReference>
<evidence type="ECO:0000256" key="5">
    <source>
        <dbReference type="PROSITE-ProRule" id="PRU00339"/>
    </source>
</evidence>
<feature type="repeat" description="TPR" evidence="5">
    <location>
        <begin position="217"/>
        <end position="250"/>
    </location>
</feature>
<evidence type="ECO:0000256" key="3">
    <source>
        <dbReference type="ARBA" id="ARBA00023274"/>
    </source>
</evidence>
<feature type="region of interest" description="Disordered" evidence="7">
    <location>
        <begin position="124"/>
        <end position="144"/>
    </location>
</feature>
<protein>
    <recommendedName>
        <fullName evidence="4">Large ribosomal subunit protein bL21m</fullName>
    </recommendedName>
</protein>
<keyword evidence="3" id="KW-0687">Ribonucleoprotein</keyword>
<keyword evidence="2 8" id="KW-0689">Ribosomal protein</keyword>
<dbReference type="GO" id="GO:0005762">
    <property type="term" value="C:mitochondrial large ribosomal subunit"/>
    <property type="evidence" value="ECO:0007669"/>
    <property type="project" value="TreeGrafter"/>
</dbReference>
<dbReference type="PANTHER" id="PTHR21349">
    <property type="entry name" value="50S RIBOSOMAL PROTEIN L21"/>
    <property type="match status" value="1"/>
</dbReference>
<comment type="similarity">
    <text evidence="1">Belongs to the bacterial ribosomal protein bL21 family.</text>
</comment>
<dbReference type="Gene3D" id="1.25.10.10">
    <property type="entry name" value="Leucine-rich Repeat Variant"/>
    <property type="match status" value="1"/>
</dbReference>
<sequence>MDPTRLLDMAQRTGVSDKDLEEFERKANETAALIKGLKEGTLAPEEVRVPGEKTEEELRAEEEARQKREEEKRQRAEARKLQERTEWWERAEVLRGASRVSFLETRRAELRALVKGNDSIVARKHSADSQAQQTITDDDGNVLFPRPKEKTDALDYSKWDRWIPDDPVSLEEMQRAKDEIEEQRNQQFEAMNPEFCSQFKEDQAKRNAARQRKDKEAETLRQRGNTRFKQGRLDDALIEYGKALKLVPWSLPVLCNLAQTHLRRGAIRLEEAVQDLTYASLLRPSDEEIRRALSESRQDLLELYAEKTMRAKEQEENAASEALSRELERLMAQTEPNVRVLKQMCSEIASIDAEQDSLSPVAKLALDGVLECATEAKSESTQAEVHVLLRQTGALETLFRLAASARVRDSRPYRLLACSVARSKANRDIMTHAGVLDAVLTSAAESKHAICVLHAFSEYAVFQEMLARRHEVALCIKTAIVSPESRAFSPAALCLANLASTKESRERLGKESIIAEIGNDLCAALQADRAAREDAAAALANMCQDANFVSVVLVSDAGHGIFKVALDTEYNHHTPATVAFLLAAMLNMTVDPASPMRDLLTPSRCETLAGWTFDPDMPNVTRTRCAALLSRALTAGPQREACLTRISCGPAAVRTLPGLTELVMTEGIDEHAVRIVAALLQGAQAPSLKTRGLIENLARLLREQALAAERSGTVRVQLSANLGQCFVQLSGDSSFCQQLVVREKIIPSLVKLLQFCEQKSVRKNVAISLAKLAKSTSDNLASIPCFKFREVGLKVVEPAQEPLGPKLGLEGFELARLFYLKLDMFHAHLKFVQACLPSIQALSSLSGGDAGEAPAAAKALPEWKARVISKTREAVAARRAAEEARIAESRTSVVEHPVVLPFRDPAAPSKFAVVALSGTQYKVVEDDLIVCNLIEGAEVGKEYVIDEVLLVGGLDKTVIGRPVIKGATVTAVVEEITRDKKILIMKRRTKNHKSRRTKGFRRDVTFLRISSIDYDLKQI</sequence>
<dbReference type="HAMAP" id="MF_01363">
    <property type="entry name" value="Ribosomal_bL21"/>
    <property type="match status" value="1"/>
</dbReference>
<dbReference type="SUPFAM" id="SSF141091">
    <property type="entry name" value="L21p-like"/>
    <property type="match status" value="1"/>
</dbReference>
<dbReference type="InterPro" id="IPR011990">
    <property type="entry name" value="TPR-like_helical_dom_sf"/>
</dbReference>
<dbReference type="Pfam" id="PF00829">
    <property type="entry name" value="Ribosomal_L21p"/>
    <property type="match status" value="1"/>
</dbReference>
<feature type="region of interest" description="Disordered" evidence="7">
    <location>
        <begin position="202"/>
        <end position="225"/>
    </location>
</feature>
<dbReference type="InterPro" id="IPR036164">
    <property type="entry name" value="bL21-like_sf"/>
</dbReference>
<dbReference type="InterPro" id="IPR001787">
    <property type="entry name" value="Ribosomal_bL21"/>
</dbReference>
<dbReference type="AlphaFoldDB" id="A0A2R5G4I2"/>
<dbReference type="SUPFAM" id="SSF48452">
    <property type="entry name" value="TPR-like"/>
    <property type="match status" value="1"/>
</dbReference>
<evidence type="ECO:0000313" key="9">
    <source>
        <dbReference type="Proteomes" id="UP000241890"/>
    </source>
</evidence>
<evidence type="ECO:0000256" key="7">
    <source>
        <dbReference type="SAM" id="MobiDB-lite"/>
    </source>
</evidence>
<keyword evidence="9" id="KW-1185">Reference proteome</keyword>
<feature type="compositionally biased region" description="Basic and acidic residues" evidence="7">
    <location>
        <begin position="202"/>
        <end position="221"/>
    </location>
</feature>
<dbReference type="InterPro" id="IPR019734">
    <property type="entry name" value="TPR_rpt"/>
</dbReference>
<dbReference type="OrthoDB" id="5994at2759"/>
<keyword evidence="6" id="KW-0175">Coiled coil</keyword>
<dbReference type="GO" id="GO:0003735">
    <property type="term" value="F:structural constituent of ribosome"/>
    <property type="evidence" value="ECO:0007669"/>
    <property type="project" value="InterPro"/>
</dbReference>
<dbReference type="GO" id="GO:0003723">
    <property type="term" value="F:RNA binding"/>
    <property type="evidence" value="ECO:0007669"/>
    <property type="project" value="InterPro"/>
</dbReference>
<feature type="compositionally biased region" description="Basic and acidic residues" evidence="7">
    <location>
        <begin position="45"/>
        <end position="81"/>
    </location>
</feature>
<dbReference type="InterPro" id="IPR011989">
    <property type="entry name" value="ARM-like"/>
</dbReference>
<dbReference type="GO" id="GO:0006412">
    <property type="term" value="P:translation"/>
    <property type="evidence" value="ECO:0007669"/>
    <property type="project" value="InterPro"/>
</dbReference>
<keyword evidence="5" id="KW-0802">TPR repeat</keyword>
<dbReference type="InParanoid" id="A0A2R5G4I2"/>
<evidence type="ECO:0000256" key="6">
    <source>
        <dbReference type="SAM" id="Coils"/>
    </source>
</evidence>
<evidence type="ECO:0000256" key="4">
    <source>
        <dbReference type="ARBA" id="ARBA00044129"/>
    </source>
</evidence>
<accession>A0A2R5G4I2</accession>
<evidence type="ECO:0000256" key="2">
    <source>
        <dbReference type="ARBA" id="ARBA00022980"/>
    </source>
</evidence>
<feature type="coiled-coil region" evidence="6">
    <location>
        <begin position="297"/>
        <end position="333"/>
    </location>
</feature>
<evidence type="ECO:0000256" key="1">
    <source>
        <dbReference type="ARBA" id="ARBA00008563"/>
    </source>
</evidence>
<dbReference type="Gene3D" id="1.25.40.10">
    <property type="entry name" value="Tetratricopeptide repeat domain"/>
    <property type="match status" value="1"/>
</dbReference>
<organism evidence="8 9">
    <name type="scientific">Hondaea fermentalgiana</name>
    <dbReference type="NCBI Taxonomy" id="2315210"/>
    <lineage>
        <taxon>Eukaryota</taxon>
        <taxon>Sar</taxon>
        <taxon>Stramenopiles</taxon>
        <taxon>Bigyra</taxon>
        <taxon>Labyrinthulomycetes</taxon>
        <taxon>Thraustochytrida</taxon>
        <taxon>Thraustochytriidae</taxon>
        <taxon>Hondaea</taxon>
    </lineage>
</organism>
<dbReference type="NCBIfam" id="TIGR00061">
    <property type="entry name" value="L21"/>
    <property type="match status" value="1"/>
</dbReference>
<gene>
    <name evidence="8" type="ORF">FCC1311_021512</name>
</gene>
<feature type="region of interest" description="Disordered" evidence="7">
    <location>
        <begin position="43"/>
        <end position="81"/>
    </location>
</feature>
<comment type="caution">
    <text evidence="8">The sequence shown here is derived from an EMBL/GenBank/DDBJ whole genome shotgun (WGS) entry which is preliminary data.</text>
</comment>
<dbReference type="PROSITE" id="PS50005">
    <property type="entry name" value="TPR"/>
    <property type="match status" value="1"/>
</dbReference>
<dbReference type="EMBL" id="BEYU01000017">
    <property type="protein sequence ID" value="GBG25932.1"/>
    <property type="molecule type" value="Genomic_DNA"/>
</dbReference>
<evidence type="ECO:0000313" key="8">
    <source>
        <dbReference type="EMBL" id="GBG25932.1"/>
    </source>
</evidence>
<dbReference type="Proteomes" id="UP000241890">
    <property type="component" value="Unassembled WGS sequence"/>
</dbReference>
<reference evidence="8 9" key="1">
    <citation type="submission" date="2017-12" db="EMBL/GenBank/DDBJ databases">
        <title>Sequencing, de novo assembly and annotation of complete genome of a new Thraustochytrid species, strain FCC1311.</title>
        <authorList>
            <person name="Sedici K."/>
            <person name="Godart F."/>
            <person name="Aiese Cigliano R."/>
            <person name="Sanseverino W."/>
            <person name="Barakat M."/>
            <person name="Ortet P."/>
            <person name="Marechal E."/>
            <person name="Cagnac O."/>
            <person name="Amato A."/>
        </authorList>
    </citation>
    <scope>NUCLEOTIDE SEQUENCE [LARGE SCALE GENOMIC DNA]</scope>
</reference>
<dbReference type="SUPFAM" id="SSF48371">
    <property type="entry name" value="ARM repeat"/>
    <property type="match status" value="1"/>
</dbReference>